<dbReference type="HOGENOM" id="CLU_1191845_0_0_1"/>
<name>M4BXR0_HYAAE</name>
<dbReference type="Proteomes" id="UP000011713">
    <property type="component" value="Unassembled WGS sequence"/>
</dbReference>
<dbReference type="AlphaFoldDB" id="M4BXR0"/>
<protein>
    <recommendedName>
        <fullName evidence="3">RxLR effector candidate protein</fullName>
    </recommendedName>
</protein>
<keyword evidence="2" id="KW-1185">Reference proteome</keyword>
<reference evidence="1" key="2">
    <citation type="submission" date="2015-06" db="UniProtKB">
        <authorList>
            <consortium name="EnsemblProtists"/>
        </authorList>
    </citation>
    <scope>IDENTIFICATION</scope>
    <source>
        <strain evidence="1">Emoy2</strain>
    </source>
</reference>
<evidence type="ECO:0008006" key="3">
    <source>
        <dbReference type="Google" id="ProtNLM"/>
    </source>
</evidence>
<evidence type="ECO:0000313" key="1">
    <source>
        <dbReference type="EnsemblProtists" id="HpaP811341"/>
    </source>
</evidence>
<dbReference type="InParanoid" id="M4BXR0"/>
<reference evidence="2" key="1">
    <citation type="journal article" date="2010" name="Science">
        <title>Signatures of adaptation to obligate biotrophy in the Hyaloperonospora arabidopsidis genome.</title>
        <authorList>
            <person name="Baxter L."/>
            <person name="Tripathy S."/>
            <person name="Ishaque N."/>
            <person name="Boot N."/>
            <person name="Cabral A."/>
            <person name="Kemen E."/>
            <person name="Thines M."/>
            <person name="Ah-Fong A."/>
            <person name="Anderson R."/>
            <person name="Badejoko W."/>
            <person name="Bittner-Eddy P."/>
            <person name="Boore J.L."/>
            <person name="Chibucos M.C."/>
            <person name="Coates M."/>
            <person name="Dehal P."/>
            <person name="Delehaunty K."/>
            <person name="Dong S."/>
            <person name="Downton P."/>
            <person name="Dumas B."/>
            <person name="Fabro G."/>
            <person name="Fronick C."/>
            <person name="Fuerstenberg S.I."/>
            <person name="Fulton L."/>
            <person name="Gaulin E."/>
            <person name="Govers F."/>
            <person name="Hughes L."/>
            <person name="Humphray S."/>
            <person name="Jiang R.H."/>
            <person name="Judelson H."/>
            <person name="Kamoun S."/>
            <person name="Kyung K."/>
            <person name="Meijer H."/>
            <person name="Minx P."/>
            <person name="Morris P."/>
            <person name="Nelson J."/>
            <person name="Phuntumart V."/>
            <person name="Qutob D."/>
            <person name="Rehmany A."/>
            <person name="Rougon-Cardoso A."/>
            <person name="Ryden P."/>
            <person name="Torto-Alalibo T."/>
            <person name="Studholme D."/>
            <person name="Wang Y."/>
            <person name="Win J."/>
            <person name="Wood J."/>
            <person name="Clifton S.W."/>
            <person name="Rogers J."/>
            <person name="Van den Ackerveken G."/>
            <person name="Jones J.D."/>
            <person name="McDowell J.M."/>
            <person name="Beynon J."/>
            <person name="Tyler B.M."/>
        </authorList>
    </citation>
    <scope>NUCLEOTIDE SEQUENCE [LARGE SCALE GENOMIC DNA]</scope>
    <source>
        <strain evidence="2">Emoy2</strain>
    </source>
</reference>
<dbReference type="EMBL" id="JH598032">
    <property type="status" value="NOT_ANNOTATED_CDS"/>
    <property type="molecule type" value="Genomic_DNA"/>
</dbReference>
<evidence type="ECO:0000313" key="2">
    <source>
        <dbReference type="Proteomes" id="UP000011713"/>
    </source>
</evidence>
<dbReference type="EnsemblProtists" id="HpaT811341">
    <property type="protein sequence ID" value="HpaP811341"/>
    <property type="gene ID" value="HpaG811341"/>
</dbReference>
<proteinExistence type="predicted"/>
<dbReference type="VEuPathDB" id="FungiDB:HpaG811341"/>
<organism evidence="1 2">
    <name type="scientific">Hyaloperonospora arabidopsidis (strain Emoy2)</name>
    <name type="common">Downy mildew agent</name>
    <name type="synonym">Peronospora arabidopsidis</name>
    <dbReference type="NCBI Taxonomy" id="559515"/>
    <lineage>
        <taxon>Eukaryota</taxon>
        <taxon>Sar</taxon>
        <taxon>Stramenopiles</taxon>
        <taxon>Oomycota</taxon>
        <taxon>Peronosporomycetes</taxon>
        <taxon>Peronosporales</taxon>
        <taxon>Peronosporaceae</taxon>
        <taxon>Hyaloperonospora</taxon>
    </lineage>
</organism>
<sequence length="233" mass="26681">MSSCYRPSCSRRRCLISRHGRNGSCEISRSNFCGITRHDTPKNAGGVGLASILIACNTQRVKHVMMWLTQRKDIYFSAWQDWAFRSATRSWTAGISPLLERQHLLLQSRRTSGNNLQRLLVPWVSPSLPDPVRRKQQYMAELESFSSTAIGWTTPEEWVVELSRPIPRCCRATTKEERIFWPTYSWADNPWVEDRRGKVLAARAYAKIKPCAIAELALHSRGPGVLVRYSTGW</sequence>
<accession>M4BXR0</accession>